<feature type="region of interest" description="Disordered" evidence="1">
    <location>
        <begin position="242"/>
        <end position="272"/>
    </location>
</feature>
<feature type="region of interest" description="Disordered" evidence="1">
    <location>
        <begin position="74"/>
        <end position="96"/>
    </location>
</feature>
<dbReference type="OrthoDB" id="7765355at2759"/>
<reference evidence="2" key="1">
    <citation type="submission" date="2021-12" db="EMBL/GenBank/DDBJ databases">
        <authorList>
            <person name="King R."/>
        </authorList>
    </citation>
    <scope>NUCLEOTIDE SEQUENCE</scope>
</reference>
<evidence type="ECO:0000313" key="2">
    <source>
        <dbReference type="EMBL" id="CAH0557350.1"/>
    </source>
</evidence>
<dbReference type="Proteomes" id="UP001154078">
    <property type="component" value="Chromosome 5"/>
</dbReference>
<gene>
    <name evidence="2" type="ORF">MELIAE_LOCUS8093</name>
</gene>
<feature type="region of interest" description="Disordered" evidence="1">
    <location>
        <begin position="1350"/>
        <end position="1374"/>
    </location>
</feature>
<feature type="compositionally biased region" description="Polar residues" evidence="1">
    <location>
        <begin position="676"/>
        <end position="693"/>
    </location>
</feature>
<evidence type="ECO:0000313" key="3">
    <source>
        <dbReference type="Proteomes" id="UP001154078"/>
    </source>
</evidence>
<feature type="compositionally biased region" description="Low complexity" evidence="1">
    <location>
        <begin position="747"/>
        <end position="759"/>
    </location>
</feature>
<feature type="region of interest" description="Disordered" evidence="1">
    <location>
        <begin position="640"/>
        <end position="659"/>
    </location>
</feature>
<name>A0A9P0B7M4_BRAAE</name>
<feature type="compositionally biased region" description="Polar residues" evidence="1">
    <location>
        <begin position="1350"/>
        <end position="1365"/>
    </location>
</feature>
<sequence length="1374" mass="141652">MFNNEATNQRLLKNSLYNSINETPNGIPRNFTSPKITSTPFHPIHRRRETLFATPPKPHLLSPKKYALSDIATPPRRGLRETSRPQSPTGPLLASTRYNVNVSTYMDTKSPGLTSRIVQYEEEQKNQQRSMPTHQKKYNSPGLFPIVHLFKKKPPVLEQKPKTVTVRIASPEYSRHNSQEYNRMLMEGIVKPSSSTSGFSPPKTNSTSTRSVLDALKEISRKRIHANEDFDLLEESGKRQKTDYFNGMDNNKRYRDDTSVIDSPVSPSSTQKSKRVCVYDEYAASISSSMSMLPMNKLHVTPKRKSITTSTSPESPIKETKQVKLINAETQTLTTQEPEKLINEELQNTEIVTTNAEAKTTEREMPVKIFDDAPLDRIRKNRLAALMGTLAGKSPVLMPKPSAKEQFTMGQMADETDNKSEKPLVGILSTPKRSSPVKSDKHVTFNLSANIAFSESSSSSTGFDLNGGSSKSITTNANTSTLAKTNINEPSKLILSKETTVTPTPPTSPVMFEKKTNDVTSSASSTSLSQTLPISSTTTMNSGLKPLETSNSLAKSAALNFENNSRSESTTNMSIASSTSTTSYMSMASSASTTSLKFETPSTLSTSPKPGGFKFDLSPSKSNAPLVSSTSSTLQFSFGTSKPSDNYKPPSATVESSTNKGGFSFGKSTASATPSFGLSTSASPGSTPSFNFGSATQNSTPTTSTPSFNFKSNTSASSTLATTIPSFGNNSNAEAKLSEPSSFNFKSPSSTPPSVSKPPAFGVSSSTAPTFGGGMPSSSTASAFGGGSNPAPTFEVKATSVPSPFGLNTTTTTPSMFGMNTPSTAPSFGGNSTTPSAFGASNTSVSSFGLSTATSTTPSFGLNTSKAPSFGVSKPLPAFGSTTTTTSSSTFGGSSAEFGATSAPSFGVSTPSFGTPTTKTASSGFGGNNFVSKAFNFNSTTPTPTPGPMFGQKSNAFGDANNSSPFSANAAPNTSVTTSAAVFGKSNNNPISTTATSVSMFGKPTTAFGDQNNSSPFNASATSSPFNATTANTSAPLFGNTNTNPTFGAATTTAPIFGTTNTPSFGQASSNIFGAPNVTAPPSKPLFGGTSGTSGFNSTPSANAFGSPNTFAAKTTASSFGGSTFGVTTTANSTFGTATTTFGNSSGSTFGNGSTSGFGGNTNTTGGFGTTTNGFAASGNATSGTTGFGGSTSTFGAVTTTASPSTFGSPAVNSNMFEGASNNNFNSGGFGTNNTASAFSKPASTAFGANNSTPSFGAQTGSTFGVPAPATTQASGGGVFNFGASAAAPKPAASGVFSFGGGANLAEVPKPSFNFTGGSAAANSPSFGAPTPNFGAPAVATFNAPPQAGSFSIGTWNTGTGTSQRAKSKAKRRT</sequence>
<feature type="region of interest" description="Disordered" evidence="1">
    <location>
        <begin position="497"/>
        <end position="547"/>
    </location>
</feature>
<feature type="compositionally biased region" description="Low complexity" evidence="1">
    <location>
        <begin position="520"/>
        <end position="532"/>
    </location>
</feature>
<dbReference type="EMBL" id="OV121136">
    <property type="protein sequence ID" value="CAH0557350.1"/>
    <property type="molecule type" value="Genomic_DNA"/>
</dbReference>
<feature type="region of interest" description="Disordered" evidence="1">
    <location>
        <begin position="731"/>
        <end position="787"/>
    </location>
</feature>
<accession>A0A9P0B7M4</accession>
<feature type="region of interest" description="Disordered" evidence="1">
    <location>
        <begin position="805"/>
        <end position="831"/>
    </location>
</feature>
<evidence type="ECO:0000256" key="1">
    <source>
        <dbReference type="SAM" id="MobiDB-lite"/>
    </source>
</evidence>
<feature type="region of interest" description="Disordered" evidence="1">
    <location>
        <begin position="676"/>
        <end position="711"/>
    </location>
</feature>
<keyword evidence="3" id="KW-1185">Reference proteome</keyword>
<feature type="compositionally biased region" description="Polar residues" evidence="1">
    <location>
        <begin position="731"/>
        <end position="746"/>
    </location>
</feature>
<protein>
    <submittedName>
        <fullName evidence="2">Uncharacterized protein</fullName>
    </submittedName>
</protein>
<feature type="region of interest" description="Disordered" evidence="1">
    <location>
        <begin position="595"/>
        <end position="619"/>
    </location>
</feature>
<feature type="compositionally biased region" description="Polar residues" evidence="1">
    <location>
        <begin position="533"/>
        <end position="547"/>
    </location>
</feature>
<organism evidence="2 3">
    <name type="scientific">Brassicogethes aeneus</name>
    <name type="common">Rape pollen beetle</name>
    <name type="synonym">Meligethes aeneus</name>
    <dbReference type="NCBI Taxonomy" id="1431903"/>
    <lineage>
        <taxon>Eukaryota</taxon>
        <taxon>Metazoa</taxon>
        <taxon>Ecdysozoa</taxon>
        <taxon>Arthropoda</taxon>
        <taxon>Hexapoda</taxon>
        <taxon>Insecta</taxon>
        <taxon>Pterygota</taxon>
        <taxon>Neoptera</taxon>
        <taxon>Endopterygota</taxon>
        <taxon>Coleoptera</taxon>
        <taxon>Polyphaga</taxon>
        <taxon>Cucujiformia</taxon>
        <taxon>Nitidulidae</taxon>
        <taxon>Meligethinae</taxon>
        <taxon>Brassicogethes</taxon>
    </lineage>
</organism>
<feature type="compositionally biased region" description="Low complexity" evidence="1">
    <location>
        <begin position="694"/>
        <end position="711"/>
    </location>
</feature>
<proteinExistence type="predicted"/>
<feature type="compositionally biased region" description="Polar residues" evidence="1">
    <location>
        <begin position="596"/>
        <end position="608"/>
    </location>
</feature>